<dbReference type="EC" id="2.3.1.-" evidence="2"/>
<dbReference type="RefSeq" id="WP_220227969.1">
    <property type="nucleotide sequence ID" value="NZ_JAICBX010000002.1"/>
</dbReference>
<dbReference type="SUPFAM" id="SSF55729">
    <property type="entry name" value="Acyl-CoA N-acyltransferases (Nat)"/>
    <property type="match status" value="1"/>
</dbReference>
<keyword evidence="2" id="KW-0012">Acyltransferase</keyword>
<dbReference type="InterPro" id="IPR041496">
    <property type="entry name" value="YitH/HolE_GNAT"/>
</dbReference>
<dbReference type="AlphaFoldDB" id="A0AAE2ZLU6"/>
<dbReference type="PANTHER" id="PTHR47237">
    <property type="entry name" value="SLL0310 PROTEIN"/>
    <property type="match status" value="1"/>
</dbReference>
<proteinExistence type="predicted"/>
<protein>
    <submittedName>
        <fullName evidence="2">GNAT family N-acetyltransferase</fullName>
        <ecNumber evidence="2">2.3.1.-</ecNumber>
    </submittedName>
</protein>
<keyword evidence="3" id="KW-1185">Reference proteome</keyword>
<accession>A0AAE2ZLU6</accession>
<dbReference type="GO" id="GO:0016747">
    <property type="term" value="F:acyltransferase activity, transferring groups other than amino-acyl groups"/>
    <property type="evidence" value="ECO:0007669"/>
    <property type="project" value="InterPro"/>
</dbReference>
<gene>
    <name evidence="2" type="ORF">K1W69_08605</name>
</gene>
<dbReference type="InterPro" id="IPR016181">
    <property type="entry name" value="Acyl_CoA_acyltransferase"/>
</dbReference>
<dbReference type="EMBL" id="JAICBX010000002">
    <property type="protein sequence ID" value="MBW8637246.1"/>
    <property type="molecule type" value="Genomic_DNA"/>
</dbReference>
<evidence type="ECO:0000313" key="3">
    <source>
        <dbReference type="Proteomes" id="UP001196509"/>
    </source>
</evidence>
<evidence type="ECO:0000259" key="1">
    <source>
        <dbReference type="PROSITE" id="PS51186"/>
    </source>
</evidence>
<dbReference type="PANTHER" id="PTHR47237:SF2">
    <property type="entry name" value="BLL4206 PROTEIN"/>
    <property type="match status" value="1"/>
</dbReference>
<keyword evidence="2" id="KW-0808">Transferase</keyword>
<dbReference type="InterPro" id="IPR052729">
    <property type="entry name" value="Acyl/Acetyltrans_Enzymes"/>
</dbReference>
<dbReference type="PROSITE" id="PS51186">
    <property type="entry name" value="GNAT"/>
    <property type="match status" value="1"/>
</dbReference>
<name>A0AAE2ZLU6_9HYPH</name>
<dbReference type="Proteomes" id="UP001196509">
    <property type="component" value="Unassembled WGS sequence"/>
</dbReference>
<evidence type="ECO:0000313" key="2">
    <source>
        <dbReference type="EMBL" id="MBW8637246.1"/>
    </source>
</evidence>
<feature type="domain" description="N-acetyltransferase" evidence="1">
    <location>
        <begin position="7"/>
        <end position="147"/>
    </location>
</feature>
<organism evidence="2 3">
    <name type="scientific">Flavimaribacter sediminis</name>
    <dbReference type="NCBI Taxonomy" id="2865987"/>
    <lineage>
        <taxon>Bacteria</taxon>
        <taxon>Pseudomonadati</taxon>
        <taxon>Pseudomonadota</taxon>
        <taxon>Alphaproteobacteria</taxon>
        <taxon>Hyphomicrobiales</taxon>
        <taxon>Rhizobiaceae</taxon>
        <taxon>Flavimaribacter</taxon>
    </lineage>
</organism>
<dbReference type="InterPro" id="IPR000182">
    <property type="entry name" value="GNAT_dom"/>
</dbReference>
<dbReference type="Gene3D" id="3.40.630.90">
    <property type="match status" value="1"/>
</dbReference>
<dbReference type="Pfam" id="PF00583">
    <property type="entry name" value="Acetyltransf_1"/>
    <property type="match status" value="1"/>
</dbReference>
<dbReference type="CDD" id="cd04301">
    <property type="entry name" value="NAT_SF"/>
    <property type="match status" value="1"/>
</dbReference>
<comment type="caution">
    <text evidence="2">The sequence shown here is derived from an EMBL/GenBank/DDBJ whole genome shotgun (WGS) entry which is preliminary data.</text>
</comment>
<dbReference type="Pfam" id="PF18014">
    <property type="entry name" value="Acetyltransf_18"/>
    <property type="match status" value="1"/>
</dbReference>
<sequence>MGISENMPIVRLTVKDIQAGMALSTEAGWNQVADDWKHFIERGETIGVCDADGRLIASAAALPYDGSFGFVGMVLVTADWRRRGIATRLVDRCMAILRSRNLTPVLDATADGEKVYVNQGFQPQFRFDRWQRESSDIQSVVEITTPEPARLDALLSCDAEAFGARRPALMRDFLARDGSSAITDGADGFAIVRRGRRALQAGPVVATSETGALELMKRLLATTRGTVFIDVPQIWSKIGAWLSDQGFTIQRSFARMALGRSEAFGNPKHLFSVAGPEFG</sequence>
<dbReference type="Gene3D" id="3.40.630.30">
    <property type="match status" value="1"/>
</dbReference>
<reference evidence="2" key="1">
    <citation type="submission" date="2021-08" db="EMBL/GenBank/DDBJ databases">
        <title>Hoeflea bacterium WL0058 sp. nov., isolated from the sediment.</title>
        <authorList>
            <person name="Wang L."/>
            <person name="Zhang D."/>
        </authorList>
    </citation>
    <scope>NUCLEOTIDE SEQUENCE</scope>
    <source>
        <strain evidence="2">WL0058</strain>
    </source>
</reference>